<evidence type="ECO:0000313" key="10">
    <source>
        <dbReference type="Proteomes" id="UP000070412"/>
    </source>
</evidence>
<keyword evidence="10" id="KW-1185">Reference proteome</keyword>
<dbReference type="Gene3D" id="3.30.560.10">
    <property type="entry name" value="Glucose Oxidase, domain 3"/>
    <property type="match status" value="1"/>
</dbReference>
<dbReference type="InterPro" id="IPR036188">
    <property type="entry name" value="FAD/NAD-bd_sf"/>
</dbReference>
<dbReference type="InterPro" id="IPR000172">
    <property type="entry name" value="GMC_OxRdtase_N"/>
</dbReference>
<evidence type="ECO:0000256" key="2">
    <source>
        <dbReference type="ARBA" id="ARBA00010790"/>
    </source>
</evidence>
<keyword evidence="4 5" id="KW-0274">FAD</keyword>
<dbReference type="InterPro" id="IPR012132">
    <property type="entry name" value="GMC_OxRdtase"/>
</dbReference>
<protein>
    <submittedName>
        <fullName evidence="8">Glucose dehydrogenase -like protein</fullName>
    </submittedName>
</protein>
<comment type="cofactor">
    <cofactor evidence="1 5">
        <name>FAD</name>
        <dbReference type="ChEBI" id="CHEBI:57692"/>
    </cofactor>
</comment>
<evidence type="ECO:0000313" key="9">
    <source>
        <dbReference type="EnsemblMetazoa" id="KAF7494131.1"/>
    </source>
</evidence>
<evidence type="ECO:0000256" key="3">
    <source>
        <dbReference type="ARBA" id="ARBA00022630"/>
    </source>
</evidence>
<dbReference type="GO" id="GO:0016614">
    <property type="term" value="F:oxidoreductase activity, acting on CH-OH group of donors"/>
    <property type="evidence" value="ECO:0007669"/>
    <property type="project" value="InterPro"/>
</dbReference>
<sequence>MFLNSSLTVMLLTMAHHSLFRQMEHNRIAQQASKSNQTHFDYIIVGGGTAGCVLAHRISSRLNATVLLLEAGGPQSIVTDMIGNTQYLIGGEFDWNYNVQPQRYAGLAYPSFSITRGKVLGGSSTTQWGIYNRGNSRDYDNWSERYGLRELAWNEALNYFERFENNTDRLVSFENDPKNRSNGLVSISTETKPDLLLIKFQQLMNKLGFPNIDLSNGTNQLGTTIAQMFYNDQTAIKSSTATSYLESQSRNNKLTILTRSKVRRILFDENRRAIGVIYSDKNGQRLVQYARREIILSSGPINTPQILMLSGIGPSDHLNEIGIPVLRELPVGENLHDMVFVPLYYRIENRSLINPYPRFDALNLFEYFQNHNGPLAHHGDGVTYFSSTKTLNKQWPDTMIITVVEFFNDLNGTVNQFREHREQWQEYWRPYADEGYYLAVDPVLARPRSRGTVRLNPDNIEGPPLIDPNYLANSDDFEALLEVTKFVVKALQNHPLESVSMFPSIPGCTIPCVTEHLCETYLRCHIRKLARSYYNFAGTARMGLESDPQTVVGPNFNVLGFTNLRVIDASLMPEIPNGHIIAPTIMLAEKGSDVIINDALNVRNFE</sequence>
<dbReference type="PROSITE" id="PS00624">
    <property type="entry name" value="GMC_OXRED_2"/>
    <property type="match status" value="1"/>
</dbReference>
<name>A0A834VEQ9_SARSC</name>
<feature type="binding site" evidence="5">
    <location>
        <position position="262"/>
    </location>
    <ligand>
        <name>FAD</name>
        <dbReference type="ChEBI" id="CHEBI:57692"/>
    </ligand>
</feature>
<dbReference type="InterPro" id="IPR007867">
    <property type="entry name" value="GMC_OxRtase_C"/>
</dbReference>
<evidence type="ECO:0000256" key="6">
    <source>
        <dbReference type="SAM" id="SignalP"/>
    </source>
</evidence>
<dbReference type="EnsemblMetazoa" id="SSS_8060s_mrna">
    <property type="protein sequence ID" value="KAF7494131.1"/>
    <property type="gene ID" value="SSS_8060"/>
</dbReference>
<feature type="binding site" evidence="5">
    <location>
        <position position="119"/>
    </location>
    <ligand>
        <name>FAD</name>
        <dbReference type="ChEBI" id="CHEBI:57692"/>
    </ligand>
</feature>
<feature type="domain" description="Glucose-methanol-choline oxidoreductase N-terminal" evidence="7">
    <location>
        <begin position="299"/>
        <end position="313"/>
    </location>
</feature>
<feature type="chain" id="PRO_5038316202" evidence="6">
    <location>
        <begin position="18"/>
        <end position="606"/>
    </location>
</feature>
<organism evidence="8">
    <name type="scientific">Sarcoptes scabiei</name>
    <name type="common">Itch mite</name>
    <name type="synonym">Acarus scabiei</name>
    <dbReference type="NCBI Taxonomy" id="52283"/>
    <lineage>
        <taxon>Eukaryota</taxon>
        <taxon>Metazoa</taxon>
        <taxon>Ecdysozoa</taxon>
        <taxon>Arthropoda</taxon>
        <taxon>Chelicerata</taxon>
        <taxon>Arachnida</taxon>
        <taxon>Acari</taxon>
        <taxon>Acariformes</taxon>
        <taxon>Sarcoptiformes</taxon>
        <taxon>Astigmata</taxon>
        <taxon>Psoroptidia</taxon>
        <taxon>Sarcoptoidea</taxon>
        <taxon>Sarcoptidae</taxon>
        <taxon>Sarcoptinae</taxon>
        <taxon>Sarcoptes</taxon>
    </lineage>
</organism>
<dbReference type="SUPFAM" id="SSF51905">
    <property type="entry name" value="FAD/NAD(P)-binding domain"/>
    <property type="match status" value="1"/>
</dbReference>
<evidence type="ECO:0000259" key="7">
    <source>
        <dbReference type="PROSITE" id="PS00624"/>
    </source>
</evidence>
<keyword evidence="3" id="KW-0285">Flavoprotein</keyword>
<reference evidence="9" key="3">
    <citation type="submission" date="2022-06" db="UniProtKB">
        <authorList>
            <consortium name="EnsemblMetazoa"/>
        </authorList>
    </citation>
    <scope>IDENTIFICATION</scope>
</reference>
<dbReference type="AlphaFoldDB" id="A0A834VEQ9"/>
<keyword evidence="6" id="KW-0732">Signal</keyword>
<dbReference type="Gene3D" id="3.50.50.60">
    <property type="entry name" value="FAD/NAD(P)-binding domain"/>
    <property type="match status" value="1"/>
</dbReference>
<dbReference type="Pfam" id="PF00732">
    <property type="entry name" value="GMC_oxred_N"/>
    <property type="match status" value="1"/>
</dbReference>
<dbReference type="PANTHER" id="PTHR11552:SF147">
    <property type="entry name" value="CHOLINE DEHYDROGENASE, MITOCHONDRIAL"/>
    <property type="match status" value="1"/>
</dbReference>
<dbReference type="PIRSF" id="PIRSF000137">
    <property type="entry name" value="Alcohol_oxidase"/>
    <property type="match status" value="1"/>
</dbReference>
<dbReference type="Pfam" id="PF05199">
    <property type="entry name" value="GMC_oxred_C"/>
    <property type="match status" value="1"/>
</dbReference>
<evidence type="ECO:0000313" key="8">
    <source>
        <dbReference type="EMBL" id="KAF7494131.1"/>
    </source>
</evidence>
<feature type="binding site" evidence="5">
    <location>
        <position position="533"/>
    </location>
    <ligand>
        <name>substrate</name>
    </ligand>
</feature>
<evidence type="ECO:0000256" key="1">
    <source>
        <dbReference type="ARBA" id="ARBA00001974"/>
    </source>
</evidence>
<accession>A0A834VEQ9</accession>
<dbReference type="OrthoDB" id="269227at2759"/>
<dbReference type="GO" id="GO:0050660">
    <property type="term" value="F:flavin adenine dinucleotide binding"/>
    <property type="evidence" value="ECO:0007669"/>
    <property type="project" value="InterPro"/>
</dbReference>
<evidence type="ECO:0000256" key="4">
    <source>
        <dbReference type="ARBA" id="ARBA00022827"/>
    </source>
</evidence>
<dbReference type="SUPFAM" id="SSF54373">
    <property type="entry name" value="FAD-linked reductases, C-terminal domain"/>
    <property type="match status" value="1"/>
</dbReference>
<dbReference type="EMBL" id="WVUK01000054">
    <property type="protein sequence ID" value="KAF7494131.1"/>
    <property type="molecule type" value="Genomic_DNA"/>
</dbReference>
<feature type="signal peptide" evidence="6">
    <location>
        <begin position="1"/>
        <end position="17"/>
    </location>
</feature>
<proteinExistence type="inferred from homology"/>
<comment type="similarity">
    <text evidence="2">Belongs to the GMC oxidoreductase family.</text>
</comment>
<dbReference type="PANTHER" id="PTHR11552">
    <property type="entry name" value="GLUCOSE-METHANOL-CHOLINE GMC OXIDOREDUCTASE"/>
    <property type="match status" value="1"/>
</dbReference>
<reference evidence="10" key="1">
    <citation type="journal article" date="2020" name="PLoS Negl. Trop. Dis.">
        <title>High-quality nuclear genome for Sarcoptes scabiei-A critical resource for a neglected parasite.</title>
        <authorList>
            <person name="Korhonen P.K."/>
            <person name="Gasser R.B."/>
            <person name="Ma G."/>
            <person name="Wang T."/>
            <person name="Stroehlein A.J."/>
            <person name="Young N.D."/>
            <person name="Ang C.S."/>
            <person name="Fernando D.D."/>
            <person name="Lu H.C."/>
            <person name="Taylor S."/>
            <person name="Reynolds S.L."/>
            <person name="Mofiz E."/>
            <person name="Najaraj S.H."/>
            <person name="Gowda H."/>
            <person name="Madugundu A."/>
            <person name="Renuse S."/>
            <person name="Holt D."/>
            <person name="Pandey A."/>
            <person name="Papenfuss A.T."/>
            <person name="Fischer K."/>
        </authorList>
    </citation>
    <scope>NUCLEOTIDE SEQUENCE [LARGE SCALE GENOMIC DNA]</scope>
</reference>
<reference evidence="8" key="2">
    <citation type="submission" date="2020-01" db="EMBL/GenBank/DDBJ databases">
        <authorList>
            <person name="Korhonen P.K.K."/>
            <person name="Guangxu M.G."/>
            <person name="Wang T.W."/>
            <person name="Stroehlein A.J.S."/>
            <person name="Young N.D."/>
            <person name="Ang C.-S.A."/>
            <person name="Fernando D.W.F."/>
            <person name="Lu H.L."/>
            <person name="Taylor S.T."/>
            <person name="Ehtesham M.E.M."/>
            <person name="Najaraj S.H.N."/>
            <person name="Harsha G.H.G."/>
            <person name="Madugundu A.M."/>
            <person name="Renuse S.R."/>
            <person name="Holt D.H."/>
            <person name="Pandey A.P."/>
            <person name="Papenfuss A.P."/>
            <person name="Gasser R.B.G."/>
            <person name="Fischer K.F."/>
        </authorList>
    </citation>
    <scope>NUCLEOTIDE SEQUENCE</scope>
    <source>
        <strain evidence="8">SSS_KF_BRIS2020</strain>
    </source>
</reference>
<evidence type="ECO:0000256" key="5">
    <source>
        <dbReference type="PIRSR" id="PIRSR000137-2"/>
    </source>
</evidence>
<gene>
    <name evidence="8" type="ORF">SSS_8060</name>
</gene>
<dbReference type="Proteomes" id="UP000070412">
    <property type="component" value="Unassembled WGS sequence"/>
</dbReference>